<feature type="transmembrane region" description="Helical" evidence="8">
    <location>
        <begin position="21"/>
        <end position="39"/>
    </location>
</feature>
<dbReference type="STRING" id="930990.A0A067MBN0"/>
<comment type="subcellular location">
    <subcellularLocation>
        <location evidence="1">Membrane</location>
        <topology evidence="1">Multi-pass membrane protein</topology>
    </subcellularLocation>
</comment>
<keyword evidence="6 8" id="KW-1133">Transmembrane helix</keyword>
<evidence type="ECO:0000256" key="3">
    <source>
        <dbReference type="ARBA" id="ARBA00007282"/>
    </source>
</evidence>
<dbReference type="Proteomes" id="UP000027195">
    <property type="component" value="Unassembled WGS sequence"/>
</dbReference>
<dbReference type="InterPro" id="IPR044851">
    <property type="entry name" value="Wax_synthase"/>
</dbReference>
<keyword evidence="7 8" id="KW-0472">Membrane</keyword>
<name>A0A067MBN0_BOTB1</name>
<dbReference type="PANTHER" id="PTHR31595">
    <property type="entry name" value="LONG-CHAIN-ALCOHOL O-FATTY-ACYLTRANSFERASE 3-RELATED"/>
    <property type="match status" value="1"/>
</dbReference>
<evidence type="ECO:0000256" key="2">
    <source>
        <dbReference type="ARBA" id="ARBA00005179"/>
    </source>
</evidence>
<evidence type="ECO:0000313" key="11">
    <source>
        <dbReference type="Proteomes" id="UP000027195"/>
    </source>
</evidence>
<evidence type="ECO:0000256" key="4">
    <source>
        <dbReference type="ARBA" id="ARBA00022679"/>
    </source>
</evidence>
<evidence type="ECO:0000256" key="8">
    <source>
        <dbReference type="SAM" id="Phobius"/>
    </source>
</evidence>
<dbReference type="GO" id="GO:0006629">
    <property type="term" value="P:lipid metabolic process"/>
    <property type="evidence" value="ECO:0007669"/>
    <property type="project" value="InterPro"/>
</dbReference>
<sequence>MRAWDTTLAHPITSLPFRLRLFYTACISAMLVPSLSLINTSLATLTVPLGSDPASWPPLFNAPFSATSVAEFWTRWHLMYRRTFGRMAHLPWLFASKHLSRREANFVRIAVIFFVSAVSHLVHIGWMPVDDRHPHRIDWPMAFCFMAQPFGIVFEKALVLPLTHPMPAPLRGLVRRVWVWGFMLWTGGYFCDGWVRRGMCDRDGGGVDDILIRRLNWGPWNSYIKWGQTQA</sequence>
<feature type="transmembrane region" description="Helical" evidence="8">
    <location>
        <begin position="177"/>
        <end position="195"/>
    </location>
</feature>
<evidence type="ECO:0000313" key="10">
    <source>
        <dbReference type="EMBL" id="KDQ12964.1"/>
    </source>
</evidence>
<dbReference type="InterPro" id="IPR032805">
    <property type="entry name" value="Wax_synthase_dom"/>
</dbReference>
<keyword evidence="11" id="KW-1185">Reference proteome</keyword>
<comment type="pathway">
    <text evidence="2">Secondary metabolite biosynthesis.</text>
</comment>
<evidence type="ECO:0000256" key="1">
    <source>
        <dbReference type="ARBA" id="ARBA00004141"/>
    </source>
</evidence>
<dbReference type="AlphaFoldDB" id="A0A067MBN0"/>
<dbReference type="PANTHER" id="PTHR31595:SF57">
    <property type="entry name" value="OS04G0481900 PROTEIN"/>
    <property type="match status" value="1"/>
</dbReference>
<reference evidence="11" key="1">
    <citation type="journal article" date="2014" name="Proc. Natl. Acad. Sci. U.S.A.">
        <title>Extensive sampling of basidiomycete genomes demonstrates inadequacy of the white-rot/brown-rot paradigm for wood decay fungi.</title>
        <authorList>
            <person name="Riley R."/>
            <person name="Salamov A.A."/>
            <person name="Brown D.W."/>
            <person name="Nagy L.G."/>
            <person name="Floudas D."/>
            <person name="Held B.W."/>
            <person name="Levasseur A."/>
            <person name="Lombard V."/>
            <person name="Morin E."/>
            <person name="Otillar R."/>
            <person name="Lindquist E.A."/>
            <person name="Sun H."/>
            <person name="LaButti K.M."/>
            <person name="Schmutz J."/>
            <person name="Jabbour D."/>
            <person name="Luo H."/>
            <person name="Baker S.E."/>
            <person name="Pisabarro A.G."/>
            <person name="Walton J.D."/>
            <person name="Blanchette R.A."/>
            <person name="Henrissat B."/>
            <person name="Martin F."/>
            <person name="Cullen D."/>
            <person name="Hibbett D.S."/>
            <person name="Grigoriev I.V."/>
        </authorList>
    </citation>
    <scope>NUCLEOTIDE SEQUENCE [LARGE SCALE GENOMIC DNA]</scope>
    <source>
        <strain evidence="11">FD-172 SS1</strain>
    </source>
</reference>
<evidence type="ECO:0000259" key="9">
    <source>
        <dbReference type="Pfam" id="PF13813"/>
    </source>
</evidence>
<evidence type="ECO:0000256" key="5">
    <source>
        <dbReference type="ARBA" id="ARBA00022692"/>
    </source>
</evidence>
<keyword evidence="4" id="KW-0808">Transferase</keyword>
<feature type="domain" description="Wax synthase" evidence="9">
    <location>
        <begin position="56"/>
        <end position="123"/>
    </location>
</feature>
<keyword evidence="5 8" id="KW-0812">Transmembrane</keyword>
<comment type="similarity">
    <text evidence="3">Belongs to the wax synthase family.</text>
</comment>
<proteinExistence type="inferred from homology"/>
<dbReference type="OrthoDB" id="1077582at2759"/>
<feature type="transmembrane region" description="Helical" evidence="8">
    <location>
        <begin position="106"/>
        <end position="126"/>
    </location>
</feature>
<accession>A0A067MBN0</accession>
<dbReference type="GO" id="GO:0016020">
    <property type="term" value="C:membrane"/>
    <property type="evidence" value="ECO:0007669"/>
    <property type="project" value="UniProtKB-SubCell"/>
</dbReference>
<gene>
    <name evidence="10" type="ORF">BOTBODRAFT_406523</name>
</gene>
<evidence type="ECO:0000256" key="7">
    <source>
        <dbReference type="ARBA" id="ARBA00023136"/>
    </source>
</evidence>
<dbReference type="HOGENOM" id="CLU_1107782_0_0_1"/>
<dbReference type="EMBL" id="KL198047">
    <property type="protein sequence ID" value="KDQ12964.1"/>
    <property type="molecule type" value="Genomic_DNA"/>
</dbReference>
<protein>
    <recommendedName>
        <fullName evidence="9">Wax synthase domain-containing protein</fullName>
    </recommendedName>
</protein>
<dbReference type="Pfam" id="PF13813">
    <property type="entry name" value="MBOAT_2"/>
    <property type="match status" value="1"/>
</dbReference>
<evidence type="ECO:0000256" key="6">
    <source>
        <dbReference type="ARBA" id="ARBA00022989"/>
    </source>
</evidence>
<dbReference type="InParanoid" id="A0A067MBN0"/>
<dbReference type="GO" id="GO:0008374">
    <property type="term" value="F:O-acyltransferase activity"/>
    <property type="evidence" value="ECO:0007669"/>
    <property type="project" value="InterPro"/>
</dbReference>
<organism evidence="10 11">
    <name type="scientific">Botryobasidium botryosum (strain FD-172 SS1)</name>
    <dbReference type="NCBI Taxonomy" id="930990"/>
    <lineage>
        <taxon>Eukaryota</taxon>
        <taxon>Fungi</taxon>
        <taxon>Dikarya</taxon>
        <taxon>Basidiomycota</taxon>
        <taxon>Agaricomycotina</taxon>
        <taxon>Agaricomycetes</taxon>
        <taxon>Cantharellales</taxon>
        <taxon>Botryobasidiaceae</taxon>
        <taxon>Botryobasidium</taxon>
    </lineage>
</organism>